<dbReference type="InterPro" id="IPR025442">
    <property type="entry name" value="DUF4185"/>
</dbReference>
<accession>N4UX27</accession>
<proteinExistence type="predicted"/>
<comment type="caution">
    <text evidence="2">The sequence shown here is derived from an EMBL/GenBank/DDBJ whole genome shotgun (WGS) entry which is preliminary data.</text>
</comment>
<name>N4UX27_COLOR</name>
<protein>
    <recommendedName>
        <fullName evidence="1">DUF4185 domain-containing protein</fullName>
    </recommendedName>
</protein>
<dbReference type="EMBL" id="AMCV02000034">
    <property type="protein sequence ID" value="TDZ16632.1"/>
    <property type="molecule type" value="Genomic_DNA"/>
</dbReference>
<gene>
    <name evidence="2" type="ORF">Cob_v010495</name>
</gene>
<dbReference type="Proteomes" id="UP000014480">
    <property type="component" value="Unassembled WGS sequence"/>
</dbReference>
<feature type="domain" description="DUF4185" evidence="1">
    <location>
        <begin position="205"/>
        <end position="363"/>
    </location>
</feature>
<evidence type="ECO:0000313" key="3">
    <source>
        <dbReference type="Proteomes" id="UP000014480"/>
    </source>
</evidence>
<dbReference type="Pfam" id="PF13810">
    <property type="entry name" value="DUF4185"/>
    <property type="match status" value="1"/>
</dbReference>
<reference evidence="3" key="1">
    <citation type="journal article" date="2013" name="New Phytol.">
        <title>Comparative genomic and transcriptomic analyses reveal the hemibiotrophic stage shift of Colletotrichum fungi.</title>
        <authorList>
            <person name="Gan P."/>
            <person name="Ikeda K."/>
            <person name="Irieda H."/>
            <person name="Narusaka M."/>
            <person name="O'Connell R.J."/>
            <person name="Narusaka Y."/>
            <person name="Takano Y."/>
            <person name="Kubo Y."/>
            <person name="Shirasu K."/>
        </authorList>
    </citation>
    <scope>NUCLEOTIDE SEQUENCE [LARGE SCALE GENOMIC DNA]</scope>
    <source>
        <strain evidence="3">104-T / ATCC 96160 / CBS 514.97 / LARS 414 / MAFF 240422</strain>
    </source>
</reference>
<dbReference type="eggNOG" id="ENOG502SRUP">
    <property type="taxonomic scope" value="Eukaryota"/>
</dbReference>
<evidence type="ECO:0000259" key="1">
    <source>
        <dbReference type="Pfam" id="PF13810"/>
    </source>
</evidence>
<reference evidence="3" key="2">
    <citation type="journal article" date="2019" name="Mol. Plant Microbe Interact.">
        <title>Genome sequence resources for four phytopathogenic fungi from the Colletotrichum orbiculare species complex.</title>
        <authorList>
            <person name="Gan P."/>
            <person name="Tsushima A."/>
            <person name="Narusaka M."/>
            <person name="Narusaka Y."/>
            <person name="Takano Y."/>
            <person name="Kubo Y."/>
            <person name="Shirasu K."/>
        </authorList>
    </citation>
    <scope>GENOME REANNOTATION</scope>
    <source>
        <strain evidence="3">104-T / ATCC 96160 / CBS 514.97 / LARS 414 / MAFF 240422</strain>
    </source>
</reference>
<dbReference type="OrthoDB" id="2583188at2759"/>
<dbReference type="AlphaFoldDB" id="N4UX27"/>
<keyword evidence="3" id="KW-1185">Reference proteome</keyword>
<organism evidence="2 3">
    <name type="scientific">Colletotrichum orbiculare (strain 104-T / ATCC 96160 / CBS 514.97 / LARS 414 / MAFF 240422)</name>
    <name type="common">Cucumber anthracnose fungus</name>
    <name type="synonym">Colletotrichum lagenarium</name>
    <dbReference type="NCBI Taxonomy" id="1213857"/>
    <lineage>
        <taxon>Eukaryota</taxon>
        <taxon>Fungi</taxon>
        <taxon>Dikarya</taxon>
        <taxon>Ascomycota</taxon>
        <taxon>Pezizomycotina</taxon>
        <taxon>Sordariomycetes</taxon>
        <taxon>Hypocreomycetidae</taxon>
        <taxon>Glomerellales</taxon>
        <taxon>Glomerellaceae</taxon>
        <taxon>Colletotrichum</taxon>
        <taxon>Colletotrichum orbiculare species complex</taxon>
    </lineage>
</organism>
<evidence type="ECO:0000313" key="2">
    <source>
        <dbReference type="EMBL" id="TDZ16632.1"/>
    </source>
</evidence>
<dbReference type="HOGENOM" id="CLU_061840_0_0_1"/>
<sequence length="374" mass="40926">MFPYMTYLLPIVAVLSAGNTSVNANPVVCRVNNTQPFGTNPINKPKVEYLGFQTADNSCSHRDLGFTGAIAGKWYAVWGDVMWCDAGVTEPEQDPPGFHGMVRDAISALTNDPLIVHDLNLGDNGRQRQLVPFNSSWGEKFDTGFGGTSLVETNPDTATAAVFYLVNSAGLVGAGVAKVDVINGTPTVTQRFGDQGYWWPAHTNPRYGDVAAFRDPRSDFIYAWGGPPTTASGWVDGSYVYLVRVKASEAFDLFKYQYWWGLQQGWMSDRLTAFTSETATLWGTGQGQVVWSEFHGCYIFVHLGIGGGFVFLRAASRPEGPWTPDVKIFQAEPIDGGLVYAGVAHPYLDESGKTLVVSFTNNNRIQVIRATFSQ</sequence>